<protein>
    <submittedName>
        <fullName evidence="5">MarR family winged helix-turn-helix transcriptional regulator</fullName>
    </submittedName>
</protein>
<accession>A0ABW1L1I9</accession>
<dbReference type="InterPro" id="IPR000835">
    <property type="entry name" value="HTH_MarR-typ"/>
</dbReference>
<dbReference type="Pfam" id="PF01047">
    <property type="entry name" value="MarR"/>
    <property type="match status" value="1"/>
</dbReference>
<evidence type="ECO:0000259" key="4">
    <source>
        <dbReference type="PROSITE" id="PS50995"/>
    </source>
</evidence>
<dbReference type="PANTHER" id="PTHR42756">
    <property type="entry name" value="TRANSCRIPTIONAL REGULATOR, MARR"/>
    <property type="match status" value="1"/>
</dbReference>
<dbReference type="PROSITE" id="PS01117">
    <property type="entry name" value="HTH_MARR_1"/>
    <property type="match status" value="1"/>
</dbReference>
<dbReference type="PANTHER" id="PTHR42756:SF1">
    <property type="entry name" value="TRANSCRIPTIONAL REPRESSOR OF EMRAB OPERON"/>
    <property type="match status" value="1"/>
</dbReference>
<keyword evidence="3" id="KW-0804">Transcription</keyword>
<dbReference type="Proteomes" id="UP001596116">
    <property type="component" value="Unassembled WGS sequence"/>
</dbReference>
<comment type="caution">
    <text evidence="5">The sequence shown here is derived from an EMBL/GenBank/DDBJ whole genome shotgun (WGS) entry which is preliminary data.</text>
</comment>
<dbReference type="EMBL" id="JBHPON010000002">
    <property type="protein sequence ID" value="MFC6036157.1"/>
    <property type="molecule type" value="Genomic_DNA"/>
</dbReference>
<dbReference type="Gene3D" id="1.10.10.10">
    <property type="entry name" value="Winged helix-like DNA-binding domain superfamily/Winged helix DNA-binding domain"/>
    <property type="match status" value="1"/>
</dbReference>
<dbReference type="InterPro" id="IPR036390">
    <property type="entry name" value="WH_DNA-bd_sf"/>
</dbReference>
<name>A0ABW1L1I9_9PROT</name>
<dbReference type="PROSITE" id="PS50995">
    <property type="entry name" value="HTH_MARR_2"/>
    <property type="match status" value="1"/>
</dbReference>
<keyword evidence="2" id="KW-0238">DNA-binding</keyword>
<evidence type="ECO:0000313" key="6">
    <source>
        <dbReference type="Proteomes" id="UP001596116"/>
    </source>
</evidence>
<dbReference type="RefSeq" id="WP_379882615.1">
    <property type="nucleotide sequence ID" value="NZ_JBHPON010000002.1"/>
</dbReference>
<evidence type="ECO:0000256" key="1">
    <source>
        <dbReference type="ARBA" id="ARBA00023015"/>
    </source>
</evidence>
<proteinExistence type="predicted"/>
<keyword evidence="6" id="KW-1185">Reference proteome</keyword>
<keyword evidence="1" id="KW-0805">Transcription regulation</keyword>
<dbReference type="SMART" id="SM00347">
    <property type="entry name" value="HTH_MARR"/>
    <property type="match status" value="1"/>
</dbReference>
<feature type="domain" description="HTH marR-type" evidence="4">
    <location>
        <begin position="21"/>
        <end position="154"/>
    </location>
</feature>
<reference evidence="5 6" key="1">
    <citation type="submission" date="2024-09" db="EMBL/GenBank/DDBJ databases">
        <authorList>
            <person name="Zhang Z.-H."/>
        </authorList>
    </citation>
    <scope>NUCLEOTIDE SEQUENCE [LARGE SCALE GENOMIC DNA]</scope>
    <source>
        <strain evidence="5 6">HHTR114</strain>
    </source>
</reference>
<sequence length="175" mass="20132">MNKTKNNRSLSPQASANSVDPFEVLHRLLKLGNRLNAPFSEHLEKRFRVTMNEFRVIMLIGRLGSSASHELAEISGVSTMSVSRAVTSLERKGWITCSIDETNRRRKILRLTSEGRRLYKQMLPTADKVAQYLFDSLREDEFLAFDHYVMRLIKSLEASDEKGRSIFLEKTRPEA</sequence>
<gene>
    <name evidence="5" type="ORF">ACFMB1_11425</name>
</gene>
<organism evidence="5 6">
    <name type="scientific">Hyphococcus aureus</name>
    <dbReference type="NCBI Taxonomy" id="2666033"/>
    <lineage>
        <taxon>Bacteria</taxon>
        <taxon>Pseudomonadati</taxon>
        <taxon>Pseudomonadota</taxon>
        <taxon>Alphaproteobacteria</taxon>
        <taxon>Parvularculales</taxon>
        <taxon>Parvularculaceae</taxon>
        <taxon>Hyphococcus</taxon>
    </lineage>
</organism>
<evidence type="ECO:0000256" key="2">
    <source>
        <dbReference type="ARBA" id="ARBA00023125"/>
    </source>
</evidence>
<dbReference type="InterPro" id="IPR036388">
    <property type="entry name" value="WH-like_DNA-bd_sf"/>
</dbReference>
<dbReference type="InterPro" id="IPR023187">
    <property type="entry name" value="Tscrpt_reg_MarR-type_CS"/>
</dbReference>
<dbReference type="PRINTS" id="PR00598">
    <property type="entry name" value="HTHMARR"/>
</dbReference>
<evidence type="ECO:0000256" key="3">
    <source>
        <dbReference type="ARBA" id="ARBA00023163"/>
    </source>
</evidence>
<dbReference type="SUPFAM" id="SSF46785">
    <property type="entry name" value="Winged helix' DNA-binding domain"/>
    <property type="match status" value="1"/>
</dbReference>
<evidence type="ECO:0000313" key="5">
    <source>
        <dbReference type="EMBL" id="MFC6036157.1"/>
    </source>
</evidence>